<keyword evidence="1" id="KW-0812">Transmembrane</keyword>
<proteinExistence type="predicted"/>
<feature type="transmembrane region" description="Helical" evidence="1">
    <location>
        <begin position="83"/>
        <end position="105"/>
    </location>
</feature>
<evidence type="ECO:0008006" key="4">
    <source>
        <dbReference type="Google" id="ProtNLM"/>
    </source>
</evidence>
<dbReference type="Proteomes" id="UP001168613">
    <property type="component" value="Unassembled WGS sequence"/>
</dbReference>
<comment type="caution">
    <text evidence="2">The sequence shown here is derived from an EMBL/GenBank/DDBJ whole genome shotgun (WGS) entry which is preliminary data.</text>
</comment>
<sequence length="133" mass="13985">MEPTSTGSSAVGLAVWKAMGGMAGMGAMGAGLATLVVMCVLRPRTQSEWIVGVISTVIASISGGAAVIQHYELHHWAENPVGLVAMLGLSFACGLPGWAIVRWGFNFFDKRRKADIAEVVGELRDLAKGKVSE</sequence>
<name>A0ABT8EK88_9BURK</name>
<keyword evidence="1" id="KW-0472">Membrane</keyword>
<keyword evidence="3" id="KW-1185">Reference proteome</keyword>
<evidence type="ECO:0000256" key="1">
    <source>
        <dbReference type="SAM" id="Phobius"/>
    </source>
</evidence>
<dbReference type="RefSeq" id="WP_266124368.1">
    <property type="nucleotide sequence ID" value="NZ_JAJHNU010000002.1"/>
</dbReference>
<organism evidence="2 3">
    <name type="scientific">Alcaligenes endophyticus</name>
    <dbReference type="NCBI Taxonomy" id="1929088"/>
    <lineage>
        <taxon>Bacteria</taxon>
        <taxon>Pseudomonadati</taxon>
        <taxon>Pseudomonadota</taxon>
        <taxon>Betaproteobacteria</taxon>
        <taxon>Burkholderiales</taxon>
        <taxon>Alcaligenaceae</taxon>
        <taxon>Alcaligenes</taxon>
    </lineage>
</organism>
<accession>A0ABT8EK88</accession>
<evidence type="ECO:0000313" key="2">
    <source>
        <dbReference type="EMBL" id="MDN4121701.1"/>
    </source>
</evidence>
<protein>
    <recommendedName>
        <fullName evidence="4">Holin</fullName>
    </recommendedName>
</protein>
<reference evidence="2" key="1">
    <citation type="submission" date="2021-11" db="EMBL/GenBank/DDBJ databases">
        <title>Draft genome sequence of Alcaligenes endophyticus type strain CCUG 75668T.</title>
        <authorList>
            <person name="Salva-Serra F."/>
            <person name="Duran R.E."/>
            <person name="Seeger M."/>
            <person name="Moore E.R.B."/>
            <person name="Jaen-Luchoro D."/>
        </authorList>
    </citation>
    <scope>NUCLEOTIDE SEQUENCE</scope>
    <source>
        <strain evidence="2">CCUG 75668</strain>
    </source>
</reference>
<dbReference type="EMBL" id="JAJHNU010000002">
    <property type="protein sequence ID" value="MDN4121701.1"/>
    <property type="molecule type" value="Genomic_DNA"/>
</dbReference>
<evidence type="ECO:0000313" key="3">
    <source>
        <dbReference type="Proteomes" id="UP001168613"/>
    </source>
</evidence>
<feature type="transmembrane region" description="Helical" evidence="1">
    <location>
        <begin position="20"/>
        <end position="41"/>
    </location>
</feature>
<feature type="transmembrane region" description="Helical" evidence="1">
    <location>
        <begin position="48"/>
        <end position="71"/>
    </location>
</feature>
<gene>
    <name evidence="2" type="ORF">LMS43_10405</name>
</gene>
<keyword evidence="1" id="KW-1133">Transmembrane helix</keyword>